<accession>A0ACB8A052</accession>
<reference evidence="1" key="1">
    <citation type="journal article" date="2021" name="New Phytol.">
        <title>Evolutionary innovations through gain and loss of genes in the ectomycorrhizal Boletales.</title>
        <authorList>
            <person name="Wu G."/>
            <person name="Miyauchi S."/>
            <person name="Morin E."/>
            <person name="Kuo A."/>
            <person name="Drula E."/>
            <person name="Varga T."/>
            <person name="Kohler A."/>
            <person name="Feng B."/>
            <person name="Cao Y."/>
            <person name="Lipzen A."/>
            <person name="Daum C."/>
            <person name="Hundley H."/>
            <person name="Pangilinan J."/>
            <person name="Johnson J."/>
            <person name="Barry K."/>
            <person name="LaButti K."/>
            <person name="Ng V."/>
            <person name="Ahrendt S."/>
            <person name="Min B."/>
            <person name="Choi I.G."/>
            <person name="Park H."/>
            <person name="Plett J.M."/>
            <person name="Magnuson J."/>
            <person name="Spatafora J.W."/>
            <person name="Nagy L.G."/>
            <person name="Henrissat B."/>
            <person name="Grigoriev I.V."/>
            <person name="Yang Z.L."/>
            <person name="Xu J."/>
            <person name="Martin F.M."/>
        </authorList>
    </citation>
    <scope>NUCLEOTIDE SEQUENCE</scope>
    <source>
        <strain evidence="1">ATCC 28755</strain>
    </source>
</reference>
<dbReference type="Proteomes" id="UP000790377">
    <property type="component" value="Unassembled WGS sequence"/>
</dbReference>
<comment type="caution">
    <text evidence="1">The sequence shown here is derived from an EMBL/GenBank/DDBJ whole genome shotgun (WGS) entry which is preliminary data.</text>
</comment>
<proteinExistence type="predicted"/>
<sequence length="450" mass="51019">MPELWLLIFQHVSPRQLHEVTLTCHLFRQLAQPLLFRSLSFHPYSLDSQGGRHLRKFDSLERMQRRIAFCTSDSIRYAVQDCRFLPHYSVLVRMGQFDEDSSKANAMLDLIISALPRFINLRALAFLFVDLNQAQVIQLCRLHLLDAISLCHCSIASISDQSIRSLVRTSKLQILSDKAPPLIRYQLGFSVLDPSHLQSVAFNNIHVVELFMQDLLAAKVLPSLRTLSIPSSVPLIRDIVLLLHNLPALEQLTLTRSGPNLSLDHDFANVPTPVLARPLHAFHGPYQLATKFIGGETLRELTLWDGHPSSEAWRMQPTDIQDTLWSIRAAIHNVETLKISVTCVDDVVLDTVCSVFPRLRTIQADVSYGLHIQSSASAYDFEVFMGVVMGSKFPSTMERLWINSQSLAHPLSQQELNTYAFYKRRLLEIYPGLSFVSLDDCDLTMSWVSS</sequence>
<dbReference type="EMBL" id="MU267979">
    <property type="protein sequence ID" value="KAH7906756.1"/>
    <property type="molecule type" value="Genomic_DNA"/>
</dbReference>
<name>A0ACB8A052_9AGAM</name>
<evidence type="ECO:0000313" key="2">
    <source>
        <dbReference type="Proteomes" id="UP000790377"/>
    </source>
</evidence>
<protein>
    <submittedName>
        <fullName evidence="1">Uncharacterized protein</fullName>
    </submittedName>
</protein>
<gene>
    <name evidence="1" type="ORF">BJ138DRAFT_1219063</name>
</gene>
<organism evidence="1 2">
    <name type="scientific">Hygrophoropsis aurantiaca</name>
    <dbReference type="NCBI Taxonomy" id="72124"/>
    <lineage>
        <taxon>Eukaryota</taxon>
        <taxon>Fungi</taxon>
        <taxon>Dikarya</taxon>
        <taxon>Basidiomycota</taxon>
        <taxon>Agaricomycotina</taxon>
        <taxon>Agaricomycetes</taxon>
        <taxon>Agaricomycetidae</taxon>
        <taxon>Boletales</taxon>
        <taxon>Coniophorineae</taxon>
        <taxon>Hygrophoropsidaceae</taxon>
        <taxon>Hygrophoropsis</taxon>
    </lineage>
</organism>
<evidence type="ECO:0000313" key="1">
    <source>
        <dbReference type="EMBL" id="KAH7906756.1"/>
    </source>
</evidence>
<keyword evidence="2" id="KW-1185">Reference proteome</keyword>